<gene>
    <name evidence="1" type="ORF">ACJEBI_17070</name>
</gene>
<evidence type="ECO:0000313" key="1">
    <source>
        <dbReference type="EMBL" id="MFK9093178.1"/>
    </source>
</evidence>
<name>A0ABW8RI62_9BACI</name>
<dbReference type="EMBL" id="JBJHQH010000013">
    <property type="protein sequence ID" value="MFK9093178.1"/>
    <property type="molecule type" value="Genomic_DNA"/>
</dbReference>
<dbReference type="Proteomes" id="UP001623041">
    <property type="component" value="Unassembled WGS sequence"/>
</dbReference>
<keyword evidence="2" id="KW-1185">Reference proteome</keyword>
<dbReference type="Pfam" id="PF14164">
    <property type="entry name" value="YqzH"/>
    <property type="match status" value="1"/>
</dbReference>
<accession>A0ABW8RI62</accession>
<dbReference type="InterPro" id="IPR025546">
    <property type="entry name" value="YqzH"/>
</dbReference>
<reference evidence="1 2" key="1">
    <citation type="submission" date="2024-11" db="EMBL/GenBank/DDBJ databases">
        <authorList>
            <person name="Lucas J.A."/>
        </authorList>
    </citation>
    <scope>NUCLEOTIDE SEQUENCE [LARGE SCALE GENOMIC DNA]</scope>
    <source>
        <strain evidence="1 2">Z 5.4</strain>
    </source>
</reference>
<proteinExistence type="predicted"/>
<sequence>MEKKLVVKMIKNCFKQYYEGDSVPIGDSDLEVLTERIFQLKEEDPTADLYEVVNDVVYEFLAD</sequence>
<comment type="caution">
    <text evidence="1">The sequence shown here is derived from an EMBL/GenBank/DDBJ whole genome shotgun (WGS) entry which is preliminary data.</text>
</comment>
<evidence type="ECO:0000313" key="2">
    <source>
        <dbReference type="Proteomes" id="UP001623041"/>
    </source>
</evidence>
<dbReference type="RefSeq" id="WP_406581724.1">
    <property type="nucleotide sequence ID" value="NZ_JBJHQH010000013.1"/>
</dbReference>
<organism evidence="1 2">
    <name type="scientific">Bacillus salipaludis</name>
    <dbReference type="NCBI Taxonomy" id="2547811"/>
    <lineage>
        <taxon>Bacteria</taxon>
        <taxon>Bacillati</taxon>
        <taxon>Bacillota</taxon>
        <taxon>Bacilli</taxon>
        <taxon>Bacillales</taxon>
        <taxon>Bacillaceae</taxon>
        <taxon>Bacillus</taxon>
    </lineage>
</organism>
<protein>
    <submittedName>
        <fullName evidence="1">YqzH family protein</fullName>
    </submittedName>
</protein>